<feature type="region of interest" description="Disordered" evidence="11">
    <location>
        <begin position="927"/>
        <end position="952"/>
    </location>
</feature>
<evidence type="ECO:0000259" key="12">
    <source>
        <dbReference type="PROSITE" id="PS50067"/>
    </source>
</evidence>
<feature type="region of interest" description="Disordered" evidence="11">
    <location>
        <begin position="400"/>
        <end position="427"/>
    </location>
</feature>
<dbReference type="EMBL" id="KN817525">
    <property type="protein sequence ID" value="KJA27194.1"/>
    <property type="molecule type" value="Genomic_DNA"/>
</dbReference>
<evidence type="ECO:0000256" key="8">
    <source>
        <dbReference type="ARBA" id="ARBA00023212"/>
    </source>
</evidence>
<evidence type="ECO:0000256" key="4">
    <source>
        <dbReference type="ARBA" id="ARBA00022741"/>
    </source>
</evidence>
<evidence type="ECO:0000256" key="7">
    <source>
        <dbReference type="ARBA" id="ARBA00023175"/>
    </source>
</evidence>
<dbReference type="PRINTS" id="PR00380">
    <property type="entry name" value="KINESINHEAVY"/>
</dbReference>
<dbReference type="CDD" id="cd01369">
    <property type="entry name" value="KISc_KHC_KIF5"/>
    <property type="match status" value="1"/>
</dbReference>
<comment type="similarity">
    <text evidence="9">Belongs to the TRAFAC class myosin-kinesin ATPase superfamily. Kinesin family.</text>
</comment>
<dbReference type="GO" id="GO:0007018">
    <property type="term" value="P:microtubule-based movement"/>
    <property type="evidence" value="ECO:0007669"/>
    <property type="project" value="InterPro"/>
</dbReference>
<keyword evidence="14" id="KW-1185">Reference proteome</keyword>
<evidence type="ECO:0000256" key="3">
    <source>
        <dbReference type="ARBA" id="ARBA00022701"/>
    </source>
</evidence>
<evidence type="ECO:0000256" key="1">
    <source>
        <dbReference type="ARBA" id="ARBA00004245"/>
    </source>
</evidence>
<evidence type="ECO:0000256" key="10">
    <source>
        <dbReference type="SAM" id="Coils"/>
    </source>
</evidence>
<dbReference type="OrthoDB" id="3176171at2759"/>
<dbReference type="InterPro" id="IPR001752">
    <property type="entry name" value="Kinesin_motor_dom"/>
</dbReference>
<dbReference type="STRING" id="945553.A0A0D2P8A4"/>
<protein>
    <recommendedName>
        <fullName evidence="12">Kinesin motor domain-containing protein</fullName>
    </recommendedName>
</protein>
<keyword evidence="6 10" id="KW-0175">Coiled coil</keyword>
<sequence length="970" mass="108391">MASSNNIKVVCRFRPVNAIELREGGDIVVSFDENLQTTHVRSAQISQGPEKDGFTFDRVFPMGTKQNEVFDYGVKDIVKDVLDGYNGTVFAYGQTGSGKTFTMMGADIDSEELRGIIPRITEQIFQSIVESDAHLEYLVKVSYMEIYLEKIRDLLAPQNDNLQVHEEKSKGVYVKNLSDYYVSSAAEVYEIMRTGGAARVVTSTNMNAESSRSHSIFLITIQQRNTETGGQKTGNLYLVDLAGSEKVGKTGASGQTLEEAKKINKSLSALGMVINALTDSKAKHIPYRDSKLTRILQESLGGNSRTTLIINCSPSSYNEAETLSTLRFGIRAKSIKNSARVNAELSPLELKGLLAKAQLANTSYQKYIATLEAEIARWRRGEQVDEADWALPGKPVSLSAASASTKKAPTSPTPSTPASTSRSMTPVNPAIEGLRTDLESRPQTPTVIGLDKDEREDFLKRENELSDALADRESVLAATEKLVKELREELAFLKEQETAVNKDNKAMSSQLNELRLQVERLDYDNKEGIITVDILKEQNQDAKAELEELRRQIAELKSAQKDASAEDKEKRKQEKMAMMMAKFDTQGAFSEKDEQLRQILSKLDNTEQGSLDALTSEDLVAIRRQLSEGQTLLRETVDRLRQTQEENEMISRRRDELEGRVTTLESDYEELLEKTIHDEEINNVDAGDMVADLKTKLELQYAAKRDTLLSEVTDLKQQLEIRHNETRSLNATIDSLKSVNEELKRAFAVTSAGIEGGKNLAESAQDLERTRKAINVQLAEFDGVKKSLIHDLQNRCEKVVELEIQLDEMKEQYSNVIRNSNNKAQQKKMAFLERNLEQLTLVQKQLVDQNSTLKKEAGIAERKLLARNERIQNLEALLQDADRRLSIQNQKFETQLQAVKERLDQARAQKAVTSSTLTFGRIAKPLRGGGGANNVSNSVASTSGPSVNPLTRLQNEEGSAKRASWFFNSR</sequence>
<dbReference type="SMART" id="SM00129">
    <property type="entry name" value="KISc"/>
    <property type="match status" value="1"/>
</dbReference>
<dbReference type="OMA" id="FPMGTKQ"/>
<dbReference type="InterPro" id="IPR036961">
    <property type="entry name" value="Kinesin_motor_dom_sf"/>
</dbReference>
<feature type="coiled-coil region" evidence="10">
    <location>
        <begin position="633"/>
        <end position="674"/>
    </location>
</feature>
<evidence type="ECO:0000256" key="11">
    <source>
        <dbReference type="SAM" id="MobiDB-lite"/>
    </source>
</evidence>
<dbReference type="SUPFAM" id="SSF52540">
    <property type="entry name" value="P-loop containing nucleoside triphosphate hydrolases"/>
    <property type="match status" value="1"/>
</dbReference>
<dbReference type="Gene3D" id="3.40.850.10">
    <property type="entry name" value="Kinesin motor domain"/>
    <property type="match status" value="1"/>
</dbReference>
<dbReference type="PANTHER" id="PTHR47968:SF75">
    <property type="entry name" value="CENTROMERE-ASSOCIATED PROTEIN E"/>
    <property type="match status" value="1"/>
</dbReference>
<keyword evidence="8" id="KW-0206">Cytoskeleton</keyword>
<evidence type="ECO:0000256" key="6">
    <source>
        <dbReference type="ARBA" id="ARBA00023054"/>
    </source>
</evidence>
<accession>A0A0D2P8A4</accession>
<feature type="coiled-coil region" evidence="10">
    <location>
        <begin position="792"/>
        <end position="909"/>
    </location>
</feature>
<evidence type="ECO:0000256" key="9">
    <source>
        <dbReference type="PROSITE-ProRule" id="PRU00283"/>
    </source>
</evidence>
<dbReference type="CDD" id="cd23649">
    <property type="entry name" value="Khc_CBD_cc"/>
    <property type="match status" value="1"/>
</dbReference>
<evidence type="ECO:0000313" key="13">
    <source>
        <dbReference type="EMBL" id="KJA27194.1"/>
    </source>
</evidence>
<feature type="compositionally biased region" description="Low complexity" evidence="11">
    <location>
        <begin position="400"/>
        <end position="410"/>
    </location>
</feature>
<dbReference type="PROSITE" id="PS50067">
    <property type="entry name" value="KINESIN_MOTOR_2"/>
    <property type="match status" value="1"/>
</dbReference>
<feature type="coiled-coil region" evidence="10">
    <location>
        <begin position="469"/>
        <end position="576"/>
    </location>
</feature>
<name>A0A0D2P8A4_HYPSF</name>
<evidence type="ECO:0000313" key="14">
    <source>
        <dbReference type="Proteomes" id="UP000054270"/>
    </source>
</evidence>
<dbReference type="InterPro" id="IPR027640">
    <property type="entry name" value="Kinesin-like_fam"/>
</dbReference>
<dbReference type="GO" id="GO:0003777">
    <property type="term" value="F:microtubule motor activity"/>
    <property type="evidence" value="ECO:0007669"/>
    <property type="project" value="InterPro"/>
</dbReference>
<feature type="compositionally biased region" description="Low complexity" evidence="11">
    <location>
        <begin position="933"/>
        <end position="944"/>
    </location>
</feature>
<dbReference type="InterPro" id="IPR059182">
    <property type="entry name" value="Khc_C"/>
</dbReference>
<dbReference type="InterPro" id="IPR027417">
    <property type="entry name" value="P-loop_NTPase"/>
</dbReference>
<feature type="domain" description="Kinesin motor" evidence="12">
    <location>
        <begin position="6"/>
        <end position="335"/>
    </location>
</feature>
<comment type="subcellular location">
    <subcellularLocation>
        <location evidence="1">Cytoplasm</location>
        <location evidence="1">Cytoskeleton</location>
    </subcellularLocation>
</comment>
<reference evidence="14" key="1">
    <citation type="submission" date="2014-04" db="EMBL/GenBank/DDBJ databases">
        <title>Evolutionary Origins and Diversification of the Mycorrhizal Mutualists.</title>
        <authorList>
            <consortium name="DOE Joint Genome Institute"/>
            <consortium name="Mycorrhizal Genomics Consortium"/>
            <person name="Kohler A."/>
            <person name="Kuo A."/>
            <person name="Nagy L.G."/>
            <person name="Floudas D."/>
            <person name="Copeland A."/>
            <person name="Barry K.W."/>
            <person name="Cichocki N."/>
            <person name="Veneault-Fourrey C."/>
            <person name="LaButti K."/>
            <person name="Lindquist E.A."/>
            <person name="Lipzen A."/>
            <person name="Lundell T."/>
            <person name="Morin E."/>
            <person name="Murat C."/>
            <person name="Riley R."/>
            <person name="Ohm R."/>
            <person name="Sun H."/>
            <person name="Tunlid A."/>
            <person name="Henrissat B."/>
            <person name="Grigoriev I.V."/>
            <person name="Hibbett D.S."/>
            <person name="Martin F."/>
        </authorList>
    </citation>
    <scope>NUCLEOTIDE SEQUENCE [LARGE SCALE GENOMIC DNA]</scope>
    <source>
        <strain evidence="14">FD-334 SS-4</strain>
    </source>
</reference>
<gene>
    <name evidence="13" type="ORF">HYPSUDRAFT_35790</name>
</gene>
<evidence type="ECO:0000256" key="2">
    <source>
        <dbReference type="ARBA" id="ARBA00022490"/>
    </source>
</evidence>
<organism evidence="13 14">
    <name type="scientific">Hypholoma sublateritium (strain FD-334 SS-4)</name>
    <dbReference type="NCBI Taxonomy" id="945553"/>
    <lineage>
        <taxon>Eukaryota</taxon>
        <taxon>Fungi</taxon>
        <taxon>Dikarya</taxon>
        <taxon>Basidiomycota</taxon>
        <taxon>Agaricomycotina</taxon>
        <taxon>Agaricomycetes</taxon>
        <taxon>Agaricomycetidae</taxon>
        <taxon>Agaricales</taxon>
        <taxon>Agaricineae</taxon>
        <taxon>Strophariaceae</taxon>
        <taxon>Hypholoma</taxon>
    </lineage>
</organism>
<dbReference type="FunFam" id="3.40.850.10:FF:000031">
    <property type="entry name" value="Kinesin-like protein"/>
    <property type="match status" value="1"/>
</dbReference>
<dbReference type="Proteomes" id="UP000054270">
    <property type="component" value="Unassembled WGS sequence"/>
</dbReference>
<dbReference type="PANTHER" id="PTHR47968">
    <property type="entry name" value="CENTROMERE PROTEIN E"/>
    <property type="match status" value="1"/>
</dbReference>
<keyword evidence="3" id="KW-0493">Microtubule</keyword>
<keyword evidence="4 9" id="KW-0547">Nucleotide-binding</keyword>
<dbReference type="Pfam" id="PF00225">
    <property type="entry name" value="Kinesin"/>
    <property type="match status" value="1"/>
</dbReference>
<dbReference type="GO" id="GO:0008017">
    <property type="term" value="F:microtubule binding"/>
    <property type="evidence" value="ECO:0007669"/>
    <property type="project" value="InterPro"/>
</dbReference>
<dbReference type="GO" id="GO:0005524">
    <property type="term" value="F:ATP binding"/>
    <property type="evidence" value="ECO:0007669"/>
    <property type="project" value="UniProtKB-UniRule"/>
</dbReference>
<proteinExistence type="inferred from homology"/>
<keyword evidence="2" id="KW-0963">Cytoplasm</keyword>
<keyword evidence="7 9" id="KW-0505">Motor protein</keyword>
<keyword evidence="5 9" id="KW-0067">ATP-binding</keyword>
<evidence type="ECO:0000256" key="5">
    <source>
        <dbReference type="ARBA" id="ARBA00022840"/>
    </source>
</evidence>
<dbReference type="GO" id="GO:0005874">
    <property type="term" value="C:microtubule"/>
    <property type="evidence" value="ECO:0007669"/>
    <property type="project" value="UniProtKB-KW"/>
</dbReference>
<dbReference type="AlphaFoldDB" id="A0A0D2P8A4"/>
<feature type="binding site" evidence="9">
    <location>
        <begin position="93"/>
        <end position="100"/>
    </location>
    <ligand>
        <name>ATP</name>
        <dbReference type="ChEBI" id="CHEBI:30616"/>
    </ligand>
</feature>